<evidence type="ECO:0000313" key="2">
    <source>
        <dbReference type="WBParaSite" id="PEQ_0000511001-mRNA-1"/>
    </source>
</evidence>
<name>A0A914RFM1_PAREQ</name>
<proteinExistence type="predicted"/>
<keyword evidence="1" id="KW-1185">Reference proteome</keyword>
<sequence length="93" mass="10667">MKVPLYIFRYALITYSIHAGANIVIDVPLKRRKLPRTPQQLSQEDPPDEGTMDAMISRITKNPIFKKSYINVLGDVNPDFLLSEMVMSSVEYH</sequence>
<dbReference type="WBParaSite" id="PEQ_0000511001-mRNA-1">
    <property type="protein sequence ID" value="PEQ_0000511001-mRNA-1"/>
    <property type="gene ID" value="PEQ_0000511001"/>
</dbReference>
<accession>A0A914RFM1</accession>
<evidence type="ECO:0000313" key="1">
    <source>
        <dbReference type="Proteomes" id="UP000887564"/>
    </source>
</evidence>
<protein>
    <submittedName>
        <fullName evidence="2">Uncharacterized protein</fullName>
    </submittedName>
</protein>
<dbReference type="AlphaFoldDB" id="A0A914RFM1"/>
<reference evidence="2" key="1">
    <citation type="submission" date="2022-11" db="UniProtKB">
        <authorList>
            <consortium name="WormBaseParasite"/>
        </authorList>
    </citation>
    <scope>IDENTIFICATION</scope>
</reference>
<organism evidence="1 2">
    <name type="scientific">Parascaris equorum</name>
    <name type="common">Equine roundworm</name>
    <dbReference type="NCBI Taxonomy" id="6256"/>
    <lineage>
        <taxon>Eukaryota</taxon>
        <taxon>Metazoa</taxon>
        <taxon>Ecdysozoa</taxon>
        <taxon>Nematoda</taxon>
        <taxon>Chromadorea</taxon>
        <taxon>Rhabditida</taxon>
        <taxon>Spirurina</taxon>
        <taxon>Ascaridomorpha</taxon>
        <taxon>Ascaridoidea</taxon>
        <taxon>Ascarididae</taxon>
        <taxon>Parascaris</taxon>
    </lineage>
</organism>
<dbReference type="Proteomes" id="UP000887564">
    <property type="component" value="Unplaced"/>
</dbReference>